<name>A0A5E4F1P4_PRUDU</name>
<accession>A0A5E4F1P4</accession>
<proteinExistence type="predicted"/>
<dbReference type="InParanoid" id="A0A5E4F1P4"/>
<dbReference type="Proteomes" id="UP000327085">
    <property type="component" value="Chromosome 2"/>
</dbReference>
<evidence type="ECO:0000313" key="1">
    <source>
        <dbReference type="EMBL" id="VVA21964.1"/>
    </source>
</evidence>
<evidence type="ECO:0000313" key="2">
    <source>
        <dbReference type="Proteomes" id="UP000327085"/>
    </source>
</evidence>
<dbReference type="Gramene" id="VVA21964">
    <property type="protein sequence ID" value="VVA21964"/>
    <property type="gene ID" value="Prudul26B016816"/>
</dbReference>
<organism evidence="1 2">
    <name type="scientific">Prunus dulcis</name>
    <name type="common">Almond</name>
    <name type="synonym">Amygdalus dulcis</name>
    <dbReference type="NCBI Taxonomy" id="3755"/>
    <lineage>
        <taxon>Eukaryota</taxon>
        <taxon>Viridiplantae</taxon>
        <taxon>Streptophyta</taxon>
        <taxon>Embryophyta</taxon>
        <taxon>Tracheophyta</taxon>
        <taxon>Spermatophyta</taxon>
        <taxon>Magnoliopsida</taxon>
        <taxon>eudicotyledons</taxon>
        <taxon>Gunneridae</taxon>
        <taxon>Pentapetalae</taxon>
        <taxon>rosids</taxon>
        <taxon>fabids</taxon>
        <taxon>Rosales</taxon>
        <taxon>Rosaceae</taxon>
        <taxon>Amygdaloideae</taxon>
        <taxon>Amygdaleae</taxon>
        <taxon>Prunus</taxon>
    </lineage>
</organism>
<dbReference type="AlphaFoldDB" id="A0A5E4F1P4"/>
<dbReference type="EMBL" id="CABIKO010000056">
    <property type="protein sequence ID" value="VVA21964.1"/>
    <property type="molecule type" value="Genomic_DNA"/>
</dbReference>
<gene>
    <name evidence="1" type="ORF">ALMOND_2B016816</name>
</gene>
<reference evidence="2" key="1">
    <citation type="journal article" date="2020" name="Plant J.">
        <title>Transposons played a major role in the diversification between the closely related almond and peach genomes: results from the almond genome sequence.</title>
        <authorList>
            <person name="Alioto T."/>
            <person name="Alexiou K.G."/>
            <person name="Bardil A."/>
            <person name="Barteri F."/>
            <person name="Castanera R."/>
            <person name="Cruz F."/>
            <person name="Dhingra A."/>
            <person name="Duval H."/>
            <person name="Fernandez I Marti A."/>
            <person name="Frias L."/>
            <person name="Galan B."/>
            <person name="Garcia J.L."/>
            <person name="Howad W."/>
            <person name="Gomez-Garrido J."/>
            <person name="Gut M."/>
            <person name="Julca I."/>
            <person name="Morata J."/>
            <person name="Puigdomenech P."/>
            <person name="Ribeca P."/>
            <person name="Rubio Cabetas M.J."/>
            <person name="Vlasova A."/>
            <person name="Wirthensohn M."/>
            <person name="Garcia-Mas J."/>
            <person name="Gabaldon T."/>
            <person name="Casacuberta J.M."/>
            <person name="Arus P."/>
        </authorList>
    </citation>
    <scope>NUCLEOTIDE SEQUENCE [LARGE SCALE GENOMIC DNA]</scope>
    <source>
        <strain evidence="2">cv. Texas</strain>
    </source>
</reference>
<protein>
    <submittedName>
        <fullName evidence="1">Uncharacterized protein</fullName>
    </submittedName>
</protein>
<sequence length="140" mass="16030">MFEKILGKGLCVRTVRAHGCARFDQRELVPFGKKEPSLCALPLVSSEFGKEAIADSARHWVLKEEGSGLLECSQKEEACESWVSWQGVIIMRGPWWSRSLVVWEGVYRRGLEAVLSFQQIVIRQVIWGLWQLLVKLSRSR</sequence>